<comment type="subcellular location">
    <subcellularLocation>
        <location evidence="9">Cytoplasm</location>
    </subcellularLocation>
</comment>
<proteinExistence type="inferred from homology"/>
<dbReference type="InterPro" id="IPR014729">
    <property type="entry name" value="Rossmann-like_a/b/a_fold"/>
</dbReference>
<dbReference type="PANTHER" id="PTHR11587">
    <property type="entry name" value="ARGININOSUCCINATE SYNTHASE"/>
    <property type="match status" value="1"/>
</dbReference>
<reference evidence="12 13" key="1">
    <citation type="submission" date="2017-11" db="EMBL/GenBank/DDBJ databases">
        <title>Animal gut microbial communities from fecal samples from Wisconsin, USA.</title>
        <authorList>
            <person name="Neumann A."/>
        </authorList>
    </citation>
    <scope>NUCLEOTIDE SEQUENCE [LARGE SCALE GENOMIC DNA]</scope>
    <source>
        <strain evidence="12 13">UWS3</strain>
    </source>
</reference>
<dbReference type="InterPro" id="IPR023434">
    <property type="entry name" value="Arginosuc_synth_type_1_subfam"/>
</dbReference>
<dbReference type="NCBIfam" id="NF001770">
    <property type="entry name" value="PRK00509.1"/>
    <property type="match status" value="1"/>
</dbReference>
<feature type="binding site" evidence="9">
    <location>
        <position position="132"/>
    </location>
    <ligand>
        <name>L-aspartate</name>
        <dbReference type="ChEBI" id="CHEBI:29991"/>
    </ligand>
</feature>
<keyword evidence="4 9" id="KW-0055">Arginine biosynthesis</keyword>
<dbReference type="SUPFAM" id="SSF52402">
    <property type="entry name" value="Adenine nucleotide alpha hydrolases-like"/>
    <property type="match status" value="1"/>
</dbReference>
<dbReference type="PANTHER" id="PTHR11587:SF2">
    <property type="entry name" value="ARGININOSUCCINATE SYNTHASE"/>
    <property type="match status" value="1"/>
</dbReference>
<dbReference type="NCBIfam" id="TIGR00032">
    <property type="entry name" value="argG"/>
    <property type="match status" value="1"/>
</dbReference>
<dbReference type="Proteomes" id="UP000231134">
    <property type="component" value="Unassembled WGS sequence"/>
</dbReference>
<dbReference type="GO" id="GO:0004055">
    <property type="term" value="F:argininosuccinate synthase activity"/>
    <property type="evidence" value="ECO:0007669"/>
    <property type="project" value="UniProtKB-UniRule"/>
</dbReference>
<keyword evidence="13" id="KW-1185">Reference proteome</keyword>
<feature type="binding site" evidence="9">
    <location>
        <position position="131"/>
    </location>
    <ligand>
        <name>L-citrulline</name>
        <dbReference type="ChEBI" id="CHEBI:57743"/>
    </ligand>
</feature>
<sequence>MAKAAKNSKKKVVLAYSGGLDTSVIIPWLKDNYDCEVIAFAADLGQGDFPSEAALEKKALATGASKCYVLDLRKEFLEDYVWPTVRAGAKYEGTYLLGTSFARPLIAKYQVKIAQMEGAYAVAHGATGKGNDQVRFELTYAALDPSLEVIAPWKDPKWEFNDREGMIDYLDAHKIPHTGISKTKIYSEDGNLWHLSHEGGILEEPDKEHKYDMLKHTKTYEKAPNKASYVTISFDKGTPVALDGKKMGAVELLEKLNKIAGENACGLIDIVEDRLVGLKSRGVYETPGGTLLYKAHECLEQLVLDKETMFEKQKMAMTYANLVYNGQWFTPLRQAMDAFIAETQKVVTGDVRLKLYKGNVIPAGMKSPYSLYDLGLGSFSNVEMYDQKDAIGFIHCFGLPLKTRALLLGKKTNVEFGTVNVKKKK</sequence>
<dbReference type="InterPro" id="IPR048268">
    <property type="entry name" value="Arginosuc_syn_C"/>
</dbReference>
<feature type="binding site" evidence="9">
    <location>
        <position position="127"/>
    </location>
    <ligand>
        <name>L-aspartate</name>
        <dbReference type="ChEBI" id="CHEBI:29991"/>
    </ligand>
</feature>
<dbReference type="PROSITE" id="PS00564">
    <property type="entry name" value="ARGININOSUCCIN_SYN_1"/>
    <property type="match status" value="1"/>
</dbReference>
<evidence type="ECO:0000256" key="4">
    <source>
        <dbReference type="ARBA" id="ARBA00022571"/>
    </source>
</evidence>
<dbReference type="SUPFAM" id="SSF69864">
    <property type="entry name" value="Argininosuccinate synthetase, C-terminal domain"/>
    <property type="match status" value="1"/>
</dbReference>
<feature type="binding site" evidence="9">
    <location>
        <position position="100"/>
    </location>
    <ligand>
        <name>L-citrulline</name>
        <dbReference type="ChEBI" id="CHEBI:57743"/>
    </ligand>
</feature>
<dbReference type="InterPro" id="IPR001518">
    <property type="entry name" value="Arginosuc_synth"/>
</dbReference>
<keyword evidence="7 9" id="KW-0547">Nucleotide-binding</keyword>
<dbReference type="GO" id="GO:0000053">
    <property type="term" value="P:argininosuccinate metabolic process"/>
    <property type="evidence" value="ECO:0007669"/>
    <property type="project" value="TreeGrafter"/>
</dbReference>
<feature type="binding site" evidence="9">
    <location>
        <position position="42"/>
    </location>
    <ligand>
        <name>ATP</name>
        <dbReference type="ChEBI" id="CHEBI:30616"/>
    </ligand>
</feature>
<feature type="domain" description="Arginosuccinate synthase C-terminal" evidence="11">
    <location>
        <begin position="186"/>
        <end position="402"/>
    </location>
</feature>
<dbReference type="Gene3D" id="1.20.5.470">
    <property type="entry name" value="Single helix bin"/>
    <property type="match status" value="1"/>
</dbReference>
<evidence type="ECO:0000256" key="9">
    <source>
        <dbReference type="HAMAP-Rule" id="MF_00005"/>
    </source>
</evidence>
<dbReference type="OrthoDB" id="9801641at2"/>
<feature type="domain" description="Arginosuccinate synthase-like N-terminal" evidence="10">
    <location>
        <begin position="11"/>
        <end position="176"/>
    </location>
</feature>
<dbReference type="HAMAP" id="MF_00005">
    <property type="entry name" value="Arg_succ_synth_type1"/>
    <property type="match status" value="1"/>
</dbReference>
<feature type="binding site" evidence="9">
    <location>
        <begin position="15"/>
        <end position="23"/>
    </location>
    <ligand>
        <name>ATP</name>
        <dbReference type="ChEBI" id="CHEBI:30616"/>
    </ligand>
</feature>
<comment type="subunit">
    <text evidence="2 9">Homotetramer.</text>
</comment>
<evidence type="ECO:0000256" key="6">
    <source>
        <dbReference type="ARBA" id="ARBA00022605"/>
    </source>
</evidence>
<evidence type="ECO:0000313" key="12">
    <source>
        <dbReference type="EMBL" id="PJJ40566.1"/>
    </source>
</evidence>
<dbReference type="CDD" id="cd01999">
    <property type="entry name" value="ASS"/>
    <property type="match status" value="1"/>
</dbReference>
<keyword evidence="5 9" id="KW-0436">Ligase</keyword>
<dbReference type="Pfam" id="PF20979">
    <property type="entry name" value="Arginosuc_syn_C"/>
    <property type="match status" value="1"/>
</dbReference>
<dbReference type="UniPathway" id="UPA00068">
    <property type="reaction ID" value="UER00113"/>
</dbReference>
<comment type="similarity">
    <text evidence="9">Belongs to the argininosuccinate synthase family. Type 1 subfamily.</text>
</comment>
<evidence type="ECO:0000313" key="13">
    <source>
        <dbReference type="Proteomes" id="UP000231134"/>
    </source>
</evidence>
<evidence type="ECO:0000256" key="8">
    <source>
        <dbReference type="ARBA" id="ARBA00022840"/>
    </source>
</evidence>
<dbReference type="Gene3D" id="3.90.1260.10">
    <property type="entry name" value="Argininosuccinate synthetase, chain A, domain 2"/>
    <property type="match status" value="1"/>
</dbReference>
<dbReference type="GO" id="GO:0000050">
    <property type="term" value="P:urea cycle"/>
    <property type="evidence" value="ECO:0007669"/>
    <property type="project" value="TreeGrafter"/>
</dbReference>
<dbReference type="EMBL" id="PGEX01000001">
    <property type="protein sequence ID" value="PJJ40566.1"/>
    <property type="molecule type" value="Genomic_DNA"/>
</dbReference>
<dbReference type="PROSITE" id="PS00565">
    <property type="entry name" value="ARGININOSUCCIN_SYN_2"/>
    <property type="match status" value="1"/>
</dbReference>
<name>A0A2M9A4B3_9BACT</name>
<evidence type="ECO:0000256" key="5">
    <source>
        <dbReference type="ARBA" id="ARBA00022598"/>
    </source>
</evidence>
<gene>
    <name evidence="9" type="primary">argG</name>
    <name evidence="12" type="ORF">BGX16_0496</name>
</gene>
<organism evidence="12 13">
    <name type="scientific">Hallerella succinigenes</name>
    <dbReference type="NCBI Taxonomy" id="1896222"/>
    <lineage>
        <taxon>Bacteria</taxon>
        <taxon>Pseudomonadati</taxon>
        <taxon>Fibrobacterota</taxon>
        <taxon>Fibrobacteria</taxon>
        <taxon>Fibrobacterales</taxon>
        <taxon>Fibrobacteraceae</taxon>
        <taxon>Hallerella</taxon>
    </lineage>
</organism>
<dbReference type="Gene3D" id="3.40.50.620">
    <property type="entry name" value="HUPs"/>
    <property type="match status" value="1"/>
</dbReference>
<dbReference type="GO" id="GO:0006526">
    <property type="term" value="P:L-arginine biosynthetic process"/>
    <property type="evidence" value="ECO:0007669"/>
    <property type="project" value="UniProtKB-UniRule"/>
</dbReference>
<dbReference type="GO" id="GO:0005524">
    <property type="term" value="F:ATP binding"/>
    <property type="evidence" value="ECO:0007669"/>
    <property type="project" value="UniProtKB-UniRule"/>
</dbReference>
<keyword evidence="6 9" id="KW-0028">Amino-acid biosynthesis</keyword>
<dbReference type="InterPro" id="IPR048267">
    <property type="entry name" value="Arginosuc_syn_N"/>
</dbReference>
<dbReference type="GO" id="GO:0005737">
    <property type="term" value="C:cytoplasm"/>
    <property type="evidence" value="ECO:0007669"/>
    <property type="project" value="UniProtKB-SubCell"/>
</dbReference>
<evidence type="ECO:0000256" key="7">
    <source>
        <dbReference type="ARBA" id="ARBA00022741"/>
    </source>
</evidence>
<dbReference type="EC" id="6.3.4.5" evidence="3 9"/>
<feature type="binding site" evidence="9">
    <location>
        <position position="125"/>
    </location>
    <ligand>
        <name>ATP</name>
        <dbReference type="ChEBI" id="CHEBI:30616"/>
    </ligand>
</feature>
<feature type="binding site" evidence="9">
    <location>
        <position position="135"/>
    </location>
    <ligand>
        <name>L-citrulline</name>
        <dbReference type="ChEBI" id="CHEBI:57743"/>
    </ligand>
</feature>
<dbReference type="Pfam" id="PF00764">
    <property type="entry name" value="Arginosuc_synth"/>
    <property type="match status" value="1"/>
</dbReference>
<evidence type="ECO:0000259" key="10">
    <source>
        <dbReference type="Pfam" id="PF00764"/>
    </source>
</evidence>
<comment type="caution">
    <text evidence="12">The sequence shown here is derived from an EMBL/GenBank/DDBJ whole genome shotgun (WGS) entry which is preliminary data.</text>
</comment>
<evidence type="ECO:0000256" key="2">
    <source>
        <dbReference type="ARBA" id="ARBA00011881"/>
    </source>
</evidence>
<comment type="catalytic activity">
    <reaction evidence="9">
        <text>L-citrulline + L-aspartate + ATP = 2-(N(omega)-L-arginino)succinate + AMP + diphosphate + H(+)</text>
        <dbReference type="Rhea" id="RHEA:10932"/>
        <dbReference type="ChEBI" id="CHEBI:15378"/>
        <dbReference type="ChEBI" id="CHEBI:29991"/>
        <dbReference type="ChEBI" id="CHEBI:30616"/>
        <dbReference type="ChEBI" id="CHEBI:33019"/>
        <dbReference type="ChEBI" id="CHEBI:57472"/>
        <dbReference type="ChEBI" id="CHEBI:57743"/>
        <dbReference type="ChEBI" id="CHEBI:456215"/>
        <dbReference type="EC" id="6.3.4.5"/>
    </reaction>
</comment>
<dbReference type="InterPro" id="IPR018223">
    <property type="entry name" value="Arginosuc_synth_CS"/>
</dbReference>
<dbReference type="FunFam" id="3.90.1260.10:FF:000007">
    <property type="entry name" value="Argininosuccinate synthase"/>
    <property type="match status" value="1"/>
</dbReference>
<feature type="binding site" evidence="9">
    <location>
        <position position="284"/>
    </location>
    <ligand>
        <name>L-citrulline</name>
        <dbReference type="ChEBI" id="CHEBI:57743"/>
    </ligand>
</feature>
<dbReference type="FunFam" id="3.40.50.620:FF:000019">
    <property type="entry name" value="Argininosuccinate synthase"/>
    <property type="match status" value="1"/>
</dbReference>
<evidence type="ECO:0000256" key="3">
    <source>
        <dbReference type="ARBA" id="ARBA00012286"/>
    </source>
</evidence>
<dbReference type="RefSeq" id="WP_100424637.1">
    <property type="nucleotide sequence ID" value="NZ_PGEX01000001.1"/>
</dbReference>
<protein>
    <recommendedName>
        <fullName evidence="3 9">Argininosuccinate synthase</fullName>
        <ecNumber evidence="3 9">6.3.4.5</ecNumber>
    </recommendedName>
    <alternativeName>
        <fullName evidence="9">Citrulline--aspartate ligase</fullName>
    </alternativeName>
</protein>
<dbReference type="AlphaFoldDB" id="A0A2M9A4B3"/>
<feature type="binding site" evidence="9">
    <location>
        <position position="95"/>
    </location>
    <ligand>
        <name>L-citrulline</name>
        <dbReference type="ChEBI" id="CHEBI:57743"/>
    </ligand>
</feature>
<feature type="binding site" evidence="9">
    <location>
        <position position="196"/>
    </location>
    <ligand>
        <name>L-citrulline</name>
        <dbReference type="ChEBI" id="CHEBI:57743"/>
    </ligand>
</feature>
<keyword evidence="9" id="KW-0963">Cytoplasm</keyword>
<feature type="binding site" evidence="9">
    <location>
        <position position="187"/>
    </location>
    <ligand>
        <name>L-citrulline</name>
        <dbReference type="ChEBI" id="CHEBI:57743"/>
    </ligand>
</feature>
<feature type="binding site" evidence="9">
    <location>
        <position position="272"/>
    </location>
    <ligand>
        <name>L-citrulline</name>
        <dbReference type="ChEBI" id="CHEBI:57743"/>
    </ligand>
</feature>
<dbReference type="InterPro" id="IPR024074">
    <property type="entry name" value="AS_cat/multimer_dom_body"/>
</dbReference>
<evidence type="ECO:0000259" key="11">
    <source>
        <dbReference type="Pfam" id="PF20979"/>
    </source>
</evidence>
<evidence type="ECO:0000256" key="1">
    <source>
        <dbReference type="ARBA" id="ARBA00004967"/>
    </source>
</evidence>
<keyword evidence="8 9" id="KW-0067">ATP-binding</keyword>
<accession>A0A2M9A4B3</accession>
<feature type="binding site" evidence="9">
    <location>
        <position position="131"/>
    </location>
    <ligand>
        <name>L-aspartate</name>
        <dbReference type="ChEBI" id="CHEBI:29991"/>
    </ligand>
</feature>
<comment type="pathway">
    <text evidence="1 9">Amino-acid biosynthesis; L-arginine biosynthesis; L-arginine from L-ornithine and carbamoyl phosphate: step 2/3.</text>
</comment>